<dbReference type="InterPro" id="IPR036634">
    <property type="entry name" value="PRD_sf"/>
</dbReference>
<dbReference type="Pfam" id="PF00874">
    <property type="entry name" value="PRD"/>
    <property type="match status" value="2"/>
</dbReference>
<dbReference type="InterPro" id="IPR011608">
    <property type="entry name" value="PRD"/>
</dbReference>
<name>A0A4P5PF15_9ENTE</name>
<dbReference type="AlphaFoldDB" id="A0A4P5PF15"/>
<evidence type="ECO:0000256" key="4">
    <source>
        <dbReference type="ARBA" id="ARBA00023163"/>
    </source>
</evidence>
<dbReference type="InterPro" id="IPR036388">
    <property type="entry name" value="WH-like_DNA-bd_sf"/>
</dbReference>
<evidence type="ECO:0000256" key="1">
    <source>
        <dbReference type="ARBA" id="ARBA00022737"/>
    </source>
</evidence>
<accession>A0A4P5PF15</accession>
<keyword evidence="4" id="KW-0804">Transcription</keyword>
<comment type="caution">
    <text evidence="7">The sequence shown here is derived from an EMBL/GenBank/DDBJ whole genome shotgun (WGS) entry which is preliminary data.</text>
</comment>
<evidence type="ECO:0000259" key="5">
    <source>
        <dbReference type="PROSITE" id="PS51094"/>
    </source>
</evidence>
<dbReference type="Proteomes" id="UP000290567">
    <property type="component" value="Unassembled WGS sequence"/>
</dbReference>
<dbReference type="Gene3D" id="1.10.1790.10">
    <property type="entry name" value="PRD domain"/>
    <property type="match status" value="2"/>
</dbReference>
<dbReference type="PANTHER" id="PTHR30185:SF12">
    <property type="entry name" value="TRANSCRIPTIONAL REGULATOR MANR"/>
    <property type="match status" value="1"/>
</dbReference>
<dbReference type="InterPro" id="IPR016152">
    <property type="entry name" value="PTrfase/Anion_transptr"/>
</dbReference>
<dbReference type="Pfam" id="PF00359">
    <property type="entry name" value="PTS_EIIA_2"/>
    <property type="match status" value="1"/>
</dbReference>
<dbReference type="PROSITE" id="PS51094">
    <property type="entry name" value="PTS_EIIA_TYPE_2"/>
    <property type="match status" value="1"/>
</dbReference>
<dbReference type="RefSeq" id="WP_146623712.1">
    <property type="nucleotide sequence ID" value="NZ_BJCC01000031.1"/>
</dbReference>
<dbReference type="SUPFAM" id="SSF55804">
    <property type="entry name" value="Phoshotransferase/anion transport protein"/>
    <property type="match status" value="1"/>
</dbReference>
<evidence type="ECO:0000313" key="7">
    <source>
        <dbReference type="EMBL" id="GCF95314.1"/>
    </source>
</evidence>
<dbReference type="Gene3D" id="3.40.930.10">
    <property type="entry name" value="Mannitol-specific EII, Chain A"/>
    <property type="match status" value="1"/>
</dbReference>
<feature type="domain" description="PTS EIIA type-2" evidence="5">
    <location>
        <begin position="496"/>
        <end position="634"/>
    </location>
</feature>
<feature type="domain" description="PRD" evidence="6">
    <location>
        <begin position="287"/>
        <end position="393"/>
    </location>
</feature>
<feature type="domain" description="PRD" evidence="6">
    <location>
        <begin position="175"/>
        <end position="279"/>
    </location>
</feature>
<evidence type="ECO:0000259" key="6">
    <source>
        <dbReference type="PROSITE" id="PS51372"/>
    </source>
</evidence>
<dbReference type="Pfam" id="PF05043">
    <property type="entry name" value="Mga"/>
    <property type="match status" value="1"/>
</dbReference>
<evidence type="ECO:0000313" key="8">
    <source>
        <dbReference type="Proteomes" id="UP000290567"/>
    </source>
</evidence>
<proteinExistence type="predicted"/>
<dbReference type="Gene3D" id="1.10.10.10">
    <property type="entry name" value="Winged helix-like DNA-binding domain superfamily/Winged helix DNA-binding domain"/>
    <property type="match status" value="2"/>
</dbReference>
<dbReference type="InterPro" id="IPR050661">
    <property type="entry name" value="BglG_antiterminators"/>
</dbReference>
<dbReference type="InterPro" id="IPR013196">
    <property type="entry name" value="HTH_11"/>
</dbReference>
<protein>
    <submittedName>
        <fullName evidence="7">Transcriptional antiterminator</fullName>
    </submittedName>
</protein>
<keyword evidence="8" id="KW-1185">Reference proteome</keyword>
<dbReference type="GO" id="GO:0006355">
    <property type="term" value="P:regulation of DNA-templated transcription"/>
    <property type="evidence" value="ECO:0007669"/>
    <property type="project" value="InterPro"/>
</dbReference>
<dbReference type="PANTHER" id="PTHR30185">
    <property type="entry name" value="CRYPTIC BETA-GLUCOSIDE BGL OPERON ANTITERMINATOR"/>
    <property type="match status" value="1"/>
</dbReference>
<keyword evidence="2" id="KW-0805">Transcription regulation</keyword>
<organism evidence="7 8">
    <name type="scientific">Enterococcus florum</name>
    <dbReference type="NCBI Taxonomy" id="2480627"/>
    <lineage>
        <taxon>Bacteria</taxon>
        <taxon>Bacillati</taxon>
        <taxon>Bacillota</taxon>
        <taxon>Bacilli</taxon>
        <taxon>Lactobacillales</taxon>
        <taxon>Enterococcaceae</taxon>
        <taxon>Enterococcus</taxon>
    </lineage>
</organism>
<dbReference type="InterPro" id="IPR002178">
    <property type="entry name" value="PTS_EIIA_type-2_dom"/>
</dbReference>
<keyword evidence="3" id="KW-0010">Activator</keyword>
<evidence type="ECO:0000256" key="3">
    <source>
        <dbReference type="ARBA" id="ARBA00023159"/>
    </source>
</evidence>
<dbReference type="SUPFAM" id="SSF63520">
    <property type="entry name" value="PTS-regulatory domain, PRD"/>
    <property type="match status" value="2"/>
</dbReference>
<dbReference type="Pfam" id="PF08279">
    <property type="entry name" value="HTH_11"/>
    <property type="match status" value="1"/>
</dbReference>
<keyword evidence="1" id="KW-0677">Repeat</keyword>
<dbReference type="InterPro" id="IPR007737">
    <property type="entry name" value="Mga_HTH"/>
</dbReference>
<gene>
    <name evidence="7" type="ORF">NRIC_32050</name>
</gene>
<evidence type="ECO:0000256" key="2">
    <source>
        <dbReference type="ARBA" id="ARBA00023015"/>
    </source>
</evidence>
<dbReference type="OrthoDB" id="3710983at2"/>
<sequence length="638" mass="74244">MKEKQAQMLHFLLEQTQAVPSRVLAETLDVSIRTVKNYISQLNQLSGEPVILSSNQGYKINREAARQLIVSEQPQEELPQNFKERAFYIIKKSLIEHQQLNLFDLSEELFVSYSTLKADITKMNKAFEKYHVKFLLKQDTLQIEGEEKEKRRLISYVIFEEVPQQFLDKDILEKNFQTEDIQKLTQIIQSLMKESNYQLNDFSFINLMIHLLILLESVRNNKSLITRNWFSSWLTEDKAKLVTKMIQRIEETFDLSLNRLEKEEIHMIFQANANYIPSNNLKELEQIVGADLMAPISQALEDVRRTFGINLTNESFVVPFSLHVSGLFNRAKQASFLKNPMLDSLKKDYPIVHDIAVFLALRLGDLLEITINEDECAYIALHIGSELEKQKKNFSKIRTVLLCPKYMNLDEKLYDQLNQHFGNELRIQSVISEAAELKGQELELLITTLPVPAANEYTVINVSPIFTEKQRLMLINELDTIRLDRKREILKANFDDFFDELFFRTETDAVGQQEILEKMCSQLSTHGIVGPEFYPHVLERETASSTAFESIAIPHSVYMEAQKTIISVTVSERGISWGDRKVHVVLLAAINDVDRRRFTDIYEGLISLFDSPQSYQEIRNVHSFEDFRRFIYSRIKHH</sequence>
<reference evidence="8" key="1">
    <citation type="submission" date="2019-02" db="EMBL/GenBank/DDBJ databases">
        <title>Draft genome sequence of Enterococcus sp. Gos25-1.</title>
        <authorList>
            <person name="Tanaka N."/>
            <person name="Shiwa Y."/>
            <person name="Fujita N."/>
        </authorList>
    </citation>
    <scope>NUCLEOTIDE SEQUENCE [LARGE SCALE GENOMIC DNA]</scope>
    <source>
        <strain evidence="8">Gos25-1</strain>
    </source>
</reference>
<dbReference type="EMBL" id="BJCC01000031">
    <property type="protein sequence ID" value="GCF95314.1"/>
    <property type="molecule type" value="Genomic_DNA"/>
</dbReference>
<dbReference type="PROSITE" id="PS51372">
    <property type="entry name" value="PRD_2"/>
    <property type="match status" value="2"/>
</dbReference>